<dbReference type="AlphaFoldDB" id="A0A0A2C554"/>
<dbReference type="PANTHER" id="PTHR28243">
    <property type="entry name" value="AGL049CP"/>
    <property type="match status" value="1"/>
</dbReference>
<dbReference type="Pfam" id="PF12766">
    <property type="entry name" value="Pyridox_oxase_2"/>
    <property type="match status" value="1"/>
</dbReference>
<protein>
    <recommendedName>
        <fullName evidence="1">Pyridoxamine 5'-phosphate oxidase Alr4036 family FMN-binding domain-containing protein</fullName>
    </recommendedName>
</protein>
<gene>
    <name evidence="2" type="ORF">EV03_2172</name>
</gene>
<dbReference type="GO" id="GO:0010181">
    <property type="term" value="F:FMN binding"/>
    <property type="evidence" value="ECO:0007669"/>
    <property type="project" value="InterPro"/>
</dbReference>
<dbReference type="Gene3D" id="2.30.110.10">
    <property type="entry name" value="Electron Transport, Fmn-binding Protein, Chain A"/>
    <property type="match status" value="1"/>
</dbReference>
<feature type="domain" description="Pyridoxamine 5'-phosphate oxidase Alr4036 family FMN-binding" evidence="1">
    <location>
        <begin position="1"/>
        <end position="92"/>
    </location>
</feature>
<dbReference type="Proteomes" id="UP000030392">
    <property type="component" value="Unassembled WGS sequence"/>
</dbReference>
<reference evidence="3" key="1">
    <citation type="journal article" date="2014" name="Sci. Data">
        <title>Genomes of diverse isolates of the marine cyanobacterium Prochlorococcus.</title>
        <authorList>
            <person name="Biller S."/>
            <person name="Berube P."/>
            <person name="Thompson J."/>
            <person name="Kelly L."/>
            <person name="Roggensack S."/>
            <person name="Awad L."/>
            <person name="Roache-Johnson K."/>
            <person name="Ding H."/>
            <person name="Giovannoni S.J."/>
            <person name="Moore L.R."/>
            <person name="Chisholm S.W."/>
        </authorList>
    </citation>
    <scope>NUCLEOTIDE SEQUENCE [LARGE SCALE GENOMIC DNA]</scope>
    <source>
        <strain evidence="3">PAC1</strain>
    </source>
</reference>
<evidence type="ECO:0000313" key="3">
    <source>
        <dbReference type="Proteomes" id="UP000030392"/>
    </source>
</evidence>
<evidence type="ECO:0000259" key="1">
    <source>
        <dbReference type="Pfam" id="PF12766"/>
    </source>
</evidence>
<accession>A0A0A2C554</accession>
<organism evidence="2 3">
    <name type="scientific">Prochlorococcus marinus str. PAC1</name>
    <dbReference type="NCBI Taxonomy" id="59924"/>
    <lineage>
        <taxon>Bacteria</taxon>
        <taxon>Bacillati</taxon>
        <taxon>Cyanobacteriota</taxon>
        <taxon>Cyanophyceae</taxon>
        <taxon>Synechococcales</taxon>
        <taxon>Prochlorococcaceae</taxon>
        <taxon>Prochlorococcus</taxon>
    </lineage>
</organism>
<dbReference type="EMBL" id="JNAX01000015">
    <property type="protein sequence ID" value="KGG19784.1"/>
    <property type="molecule type" value="Genomic_DNA"/>
</dbReference>
<dbReference type="InterPro" id="IPR012349">
    <property type="entry name" value="Split_barrel_FMN-bd"/>
</dbReference>
<dbReference type="SUPFAM" id="SSF50475">
    <property type="entry name" value="FMN-binding split barrel"/>
    <property type="match status" value="1"/>
</dbReference>
<dbReference type="InterPro" id="IPR024624">
    <property type="entry name" value="Pyridox_Oxase_Alr4036_FMN-bd"/>
</dbReference>
<comment type="caution">
    <text evidence="2">The sequence shown here is derived from an EMBL/GenBank/DDBJ whole genome shotgun (WGS) entry which is preliminary data.</text>
</comment>
<sequence length="180" mass="21700">MPPWLTQLSSVQRKESKLDSSRWLQLSTIGIDNNPRVRTVVFRGWSKSYEMEIYTDKRSQKYHELNLNNNVEICWLFSRSKCQFRFRGTSTIELDKYNLLHWEKLSEQSRLMWSWPTPGNQFNLEKTNNFSVKSIKELSNNFTVLKIKINHVDQLLLRKPVHTRRRWIRANDWKEESINP</sequence>
<proteinExistence type="predicted"/>
<name>A0A0A2C554_PROMR</name>
<dbReference type="RefSeq" id="WP_036907645.1">
    <property type="nucleotide sequence ID" value="NZ_CP138967.1"/>
</dbReference>
<dbReference type="PANTHER" id="PTHR28243:SF1">
    <property type="entry name" value="PYRIDOXAMINE 5'-PHOSPHATE OXIDASE ALR4036 FAMILY FMN-BINDING DOMAIN-CONTAINING PROTEIN"/>
    <property type="match status" value="1"/>
</dbReference>
<evidence type="ECO:0000313" key="2">
    <source>
        <dbReference type="EMBL" id="KGG19784.1"/>
    </source>
</evidence>